<evidence type="ECO:0000256" key="1">
    <source>
        <dbReference type="SAM" id="Phobius"/>
    </source>
</evidence>
<accession>A0A6G7YCZ1</accession>
<keyword evidence="1" id="KW-1133">Transmembrane helix</keyword>
<keyword evidence="1" id="KW-0812">Transmembrane</keyword>
<feature type="transmembrane region" description="Helical" evidence="1">
    <location>
        <begin position="88"/>
        <end position="108"/>
    </location>
</feature>
<dbReference type="RefSeq" id="WP_166315016.1">
    <property type="nucleotide sequence ID" value="NZ_CP049866.1"/>
</dbReference>
<proteinExistence type="predicted"/>
<gene>
    <name evidence="2" type="ORF">G7071_03705</name>
</gene>
<dbReference type="KEGG" id="npi:G7071_03705"/>
<feature type="transmembrane region" description="Helical" evidence="1">
    <location>
        <begin position="54"/>
        <end position="76"/>
    </location>
</feature>
<dbReference type="AlphaFoldDB" id="A0A6G7YCZ1"/>
<name>A0A6G7YCZ1_9ACTN</name>
<feature type="transmembrane region" description="Helical" evidence="1">
    <location>
        <begin position="12"/>
        <end position="34"/>
    </location>
</feature>
<evidence type="ECO:0000313" key="2">
    <source>
        <dbReference type="EMBL" id="QIK74663.1"/>
    </source>
</evidence>
<reference evidence="2 3" key="1">
    <citation type="submission" date="2020-03" db="EMBL/GenBank/DDBJ databases">
        <title>Nocardioides sp. nov., isolated from fish.</title>
        <authorList>
            <person name="Hyun D.-W."/>
            <person name="Bae J.-W."/>
        </authorList>
    </citation>
    <scope>NUCLEOTIDE SEQUENCE [LARGE SCALE GENOMIC DNA]</scope>
    <source>
        <strain evidence="2 3">HDW12A</strain>
    </source>
</reference>
<keyword evidence="1" id="KW-0472">Membrane</keyword>
<dbReference type="EMBL" id="CP049866">
    <property type="protein sequence ID" value="QIK74663.1"/>
    <property type="molecule type" value="Genomic_DNA"/>
</dbReference>
<keyword evidence="3" id="KW-1185">Reference proteome</keyword>
<organism evidence="2 3">
    <name type="scientific">Nocardioides piscis</name>
    <dbReference type="NCBI Taxonomy" id="2714938"/>
    <lineage>
        <taxon>Bacteria</taxon>
        <taxon>Bacillati</taxon>
        <taxon>Actinomycetota</taxon>
        <taxon>Actinomycetes</taxon>
        <taxon>Propionibacteriales</taxon>
        <taxon>Nocardioidaceae</taxon>
        <taxon>Nocardioides</taxon>
    </lineage>
</organism>
<evidence type="ECO:0008006" key="4">
    <source>
        <dbReference type="Google" id="ProtNLM"/>
    </source>
</evidence>
<dbReference type="Proteomes" id="UP000502035">
    <property type="component" value="Chromosome"/>
</dbReference>
<sequence length="111" mass="12453">MKARVARQWSLLVLTNLALGVLGVVPIWLLHYLVRHSLLADMEWVEHNPTENDGWLPLVLVIVPVLSVYVVLWWTLNVQARRARRARTWTVAVLTTLLPTAGLIVVGATGN</sequence>
<protein>
    <recommendedName>
        <fullName evidence="4">Integral membrane protein</fullName>
    </recommendedName>
</protein>
<evidence type="ECO:0000313" key="3">
    <source>
        <dbReference type="Proteomes" id="UP000502035"/>
    </source>
</evidence>